<dbReference type="STRING" id="22663.A0A2I0KDL4"/>
<dbReference type="GO" id="GO:0006075">
    <property type="term" value="P:(1-&gt;3)-beta-D-glucan biosynthetic process"/>
    <property type="evidence" value="ECO:0007669"/>
    <property type="project" value="InterPro"/>
</dbReference>
<dbReference type="GO" id="GO:0000148">
    <property type="term" value="C:1,3-beta-D-glucan synthase complex"/>
    <property type="evidence" value="ECO:0007669"/>
    <property type="project" value="InterPro"/>
</dbReference>
<dbReference type="GO" id="GO:0005886">
    <property type="term" value="C:plasma membrane"/>
    <property type="evidence" value="ECO:0007669"/>
    <property type="project" value="TreeGrafter"/>
</dbReference>
<dbReference type="PANTHER" id="PTHR12741">
    <property type="entry name" value="LYST-INTERACTING PROTEIN LIP5 DOPAMINE RESPONSIVE PROTEIN DRG-1"/>
    <property type="match status" value="1"/>
</dbReference>
<evidence type="ECO:0000313" key="3">
    <source>
        <dbReference type="Proteomes" id="UP000233551"/>
    </source>
</evidence>
<dbReference type="Pfam" id="PF02364">
    <property type="entry name" value="Glucan_synthase"/>
    <property type="match status" value="1"/>
</dbReference>
<reference evidence="2 3" key="1">
    <citation type="submission" date="2017-11" db="EMBL/GenBank/DDBJ databases">
        <title>De-novo sequencing of pomegranate (Punica granatum L.) genome.</title>
        <authorList>
            <person name="Akparov Z."/>
            <person name="Amiraslanov A."/>
            <person name="Hajiyeva S."/>
            <person name="Abbasov M."/>
            <person name="Kaur K."/>
            <person name="Hamwieh A."/>
            <person name="Solovyev V."/>
            <person name="Salamov A."/>
            <person name="Braich B."/>
            <person name="Kosarev P."/>
            <person name="Mahmoud A."/>
            <person name="Hajiyev E."/>
            <person name="Babayeva S."/>
            <person name="Izzatullayeva V."/>
            <person name="Mammadov A."/>
            <person name="Mammadov A."/>
            <person name="Sharifova S."/>
            <person name="Ojaghi J."/>
            <person name="Eynullazada K."/>
            <person name="Bayramov B."/>
            <person name="Abdulazimova A."/>
            <person name="Shahmuradov I."/>
        </authorList>
    </citation>
    <scope>NUCLEOTIDE SEQUENCE [LARGE SCALE GENOMIC DNA]</scope>
    <source>
        <strain evidence="3">cv. AG2017</strain>
        <tissue evidence="2">Leaf</tissue>
    </source>
</reference>
<evidence type="ECO:0000259" key="1">
    <source>
        <dbReference type="Pfam" id="PF02364"/>
    </source>
</evidence>
<sequence length="98" mass="11255">MDMPPAKPVSEMIPFSVFTPYYSETVLYSSSELREENEDGISILFYLQKIFPDEWENFLERIGRGGSTGDVELQNSSTDSLELRFWVSYRGQTLARTG</sequence>
<gene>
    <name evidence="2" type="ORF">CRG98_012961</name>
</gene>
<dbReference type="PANTHER" id="PTHR12741:SF67">
    <property type="entry name" value="CALLOSE SYNTHASE 10"/>
    <property type="match status" value="1"/>
</dbReference>
<organism evidence="2 3">
    <name type="scientific">Punica granatum</name>
    <name type="common">Pomegranate</name>
    <dbReference type="NCBI Taxonomy" id="22663"/>
    <lineage>
        <taxon>Eukaryota</taxon>
        <taxon>Viridiplantae</taxon>
        <taxon>Streptophyta</taxon>
        <taxon>Embryophyta</taxon>
        <taxon>Tracheophyta</taxon>
        <taxon>Spermatophyta</taxon>
        <taxon>Magnoliopsida</taxon>
        <taxon>eudicotyledons</taxon>
        <taxon>Gunneridae</taxon>
        <taxon>Pentapetalae</taxon>
        <taxon>rosids</taxon>
        <taxon>malvids</taxon>
        <taxon>Myrtales</taxon>
        <taxon>Lythraceae</taxon>
        <taxon>Punica</taxon>
    </lineage>
</organism>
<dbReference type="GO" id="GO:0003843">
    <property type="term" value="F:1,3-beta-D-glucan synthase activity"/>
    <property type="evidence" value="ECO:0007669"/>
    <property type="project" value="InterPro"/>
</dbReference>
<dbReference type="EMBL" id="PGOL01000662">
    <property type="protein sequence ID" value="PKI66619.1"/>
    <property type="molecule type" value="Genomic_DNA"/>
</dbReference>
<evidence type="ECO:0000313" key="2">
    <source>
        <dbReference type="EMBL" id="PKI66619.1"/>
    </source>
</evidence>
<dbReference type="AlphaFoldDB" id="A0A2I0KDL4"/>
<dbReference type="Proteomes" id="UP000233551">
    <property type="component" value="Unassembled WGS sequence"/>
</dbReference>
<dbReference type="InterPro" id="IPR003440">
    <property type="entry name" value="Glyco_trans_48_dom"/>
</dbReference>
<keyword evidence="3" id="KW-1185">Reference proteome</keyword>
<comment type="caution">
    <text evidence="2">The sequence shown here is derived from an EMBL/GenBank/DDBJ whole genome shotgun (WGS) entry which is preliminary data.</text>
</comment>
<feature type="domain" description="Glycosyl transferase 48" evidence="1">
    <location>
        <begin position="1"/>
        <end position="68"/>
    </location>
</feature>
<name>A0A2I0KDL4_PUNGR</name>
<accession>A0A2I0KDL4</accession>
<proteinExistence type="predicted"/>
<protein>
    <recommendedName>
        <fullName evidence="1">Glycosyl transferase 48 domain-containing protein</fullName>
    </recommendedName>
</protein>